<dbReference type="EMBL" id="ON529851">
    <property type="protein sequence ID" value="UTC28609.1"/>
    <property type="molecule type" value="Genomic_DNA"/>
</dbReference>
<name>A0A9E7SR15_9CAUD</name>
<proteinExistence type="predicted"/>
<gene>
    <name evidence="1" type="ORF">MARCHEWKA_00960</name>
</gene>
<keyword evidence="2" id="KW-1185">Reference proteome</keyword>
<dbReference type="Proteomes" id="UP001056634">
    <property type="component" value="Segment"/>
</dbReference>
<sequence>MPRLILPAALFAVAALGLVAFNGHGFTLPTPPAESYALVQYVVEGGEVHAYVDDYGMSAQDCLNAAQASDDLRCEAEGAAS</sequence>
<accession>A0A9E7SR15</accession>
<evidence type="ECO:0000313" key="1">
    <source>
        <dbReference type="EMBL" id="UTC28609.1"/>
    </source>
</evidence>
<reference evidence="1" key="1">
    <citation type="submission" date="2022-04" db="EMBL/GenBank/DDBJ databases">
        <authorList>
            <person name="Friedrich I."/>
            <person name="Schneider D."/>
            <person name="Poehlein A."/>
            <person name="Hertel R."/>
            <person name="Daniel R."/>
        </authorList>
    </citation>
    <scope>NUCLEOTIDE SEQUENCE</scope>
</reference>
<organism evidence="1 2">
    <name type="scientific">Brevundimonas phage vB_BpoS-Marchewka</name>
    <dbReference type="NCBI Taxonomy" id="2948604"/>
    <lineage>
        <taxon>Viruses</taxon>
        <taxon>Duplodnaviria</taxon>
        <taxon>Heunggongvirae</taxon>
        <taxon>Uroviricota</taxon>
        <taxon>Caudoviricetes</taxon>
        <taxon>Jeanschmidtviridae</taxon>
        <taxon>Marchewkavirus</taxon>
        <taxon>Marchewkavirus marchewka</taxon>
    </lineage>
</organism>
<protein>
    <submittedName>
        <fullName evidence="1">Uncharacterized protein</fullName>
    </submittedName>
</protein>
<evidence type="ECO:0000313" key="2">
    <source>
        <dbReference type="Proteomes" id="UP001056634"/>
    </source>
</evidence>